<evidence type="ECO:0000313" key="2">
    <source>
        <dbReference type="EMBL" id="GAK48020.1"/>
    </source>
</evidence>
<keyword evidence="3" id="KW-1185">Reference proteome</keyword>
<gene>
    <name evidence="2" type="ORF">LOSG293_170220</name>
</gene>
<name>A0A081BJ02_9LACO</name>
<feature type="region of interest" description="Disordered" evidence="1">
    <location>
        <begin position="99"/>
        <end position="120"/>
    </location>
</feature>
<feature type="compositionally biased region" description="Polar residues" evidence="1">
    <location>
        <begin position="108"/>
        <end position="120"/>
    </location>
</feature>
<evidence type="ECO:0000256" key="1">
    <source>
        <dbReference type="SAM" id="MobiDB-lite"/>
    </source>
</evidence>
<organism evidence="2 3">
    <name type="scientific">Secundilactobacillus oryzae JCM 18671</name>
    <dbReference type="NCBI Taxonomy" id="1291743"/>
    <lineage>
        <taxon>Bacteria</taxon>
        <taxon>Bacillati</taxon>
        <taxon>Bacillota</taxon>
        <taxon>Bacilli</taxon>
        <taxon>Lactobacillales</taxon>
        <taxon>Lactobacillaceae</taxon>
        <taxon>Secundilactobacillus</taxon>
    </lineage>
</organism>
<dbReference type="AlphaFoldDB" id="A0A081BJ02"/>
<dbReference type="EMBL" id="BBJM01000017">
    <property type="protein sequence ID" value="GAK48020.1"/>
    <property type="molecule type" value="Genomic_DNA"/>
</dbReference>
<accession>A0A081BJ02</accession>
<evidence type="ECO:0000313" key="3">
    <source>
        <dbReference type="Proteomes" id="UP000028700"/>
    </source>
</evidence>
<sequence length="120" mass="13437">MGKKGLVFGLLAAGAGVAYAKYRSLDEDEQREVREVVLDKVDAAKDRAVDYAFYANDLLDDLKDAWNDHKLQDDTDFDGYENASEDDDIILSSDDLVQNETPEDSDYENSTVTFTPDSDK</sequence>
<proteinExistence type="predicted"/>
<dbReference type="RefSeq" id="WP_051907231.1">
    <property type="nucleotide sequence ID" value="NZ_BBAZ01000016.1"/>
</dbReference>
<evidence type="ECO:0008006" key="4">
    <source>
        <dbReference type="Google" id="ProtNLM"/>
    </source>
</evidence>
<comment type="caution">
    <text evidence="2">The sequence shown here is derived from an EMBL/GenBank/DDBJ whole genome shotgun (WGS) entry which is preliminary data.</text>
</comment>
<dbReference type="eggNOG" id="ENOG5030AR7">
    <property type="taxonomic scope" value="Bacteria"/>
</dbReference>
<reference evidence="2" key="1">
    <citation type="journal article" date="2014" name="Genome Announc.">
        <title>Draft Genome Sequence of Lactobacillus oryzae Strain SG293T.</title>
        <authorList>
            <person name="Tanizawa Y."/>
            <person name="Fujisawa T."/>
            <person name="Mochizuki T."/>
            <person name="Kaminuma E."/>
            <person name="Nakamura Y."/>
            <person name="Tohno M."/>
        </authorList>
    </citation>
    <scope>NUCLEOTIDE SEQUENCE [LARGE SCALE GENOMIC DNA]</scope>
    <source>
        <strain evidence="2">SG293</strain>
    </source>
</reference>
<dbReference type="STRING" id="1291743.LOSG293_170220"/>
<dbReference type="Proteomes" id="UP000028700">
    <property type="component" value="Unassembled WGS sequence"/>
</dbReference>
<protein>
    <recommendedName>
        <fullName evidence="4">YtxH domain-containing protein</fullName>
    </recommendedName>
</protein>